<evidence type="ECO:0000256" key="3">
    <source>
        <dbReference type="SAM" id="Coils"/>
    </source>
</evidence>
<reference evidence="5 6" key="1">
    <citation type="journal article" date="2014" name="Int. J. Syst. Evol. Microbiol.">
        <title>Complete genome sequence of Corynebacterium casei LMG S-19264T (=DSM 44701T), isolated from a smear-ripened cheese.</title>
        <authorList>
            <consortium name="US DOE Joint Genome Institute (JGI-PGF)"/>
            <person name="Walter F."/>
            <person name="Albersmeier A."/>
            <person name="Kalinowski J."/>
            <person name="Ruckert C."/>
        </authorList>
    </citation>
    <scope>NUCLEOTIDE SEQUENCE [LARGE SCALE GENOMIC DNA]</scope>
    <source>
        <strain evidence="5 6">CGMCC 1.9161</strain>
    </source>
</reference>
<dbReference type="SMART" id="SM00267">
    <property type="entry name" value="GGDEF"/>
    <property type="match status" value="1"/>
</dbReference>
<dbReference type="InterPro" id="IPR035965">
    <property type="entry name" value="PAS-like_dom_sf"/>
</dbReference>
<dbReference type="Pfam" id="PF08448">
    <property type="entry name" value="PAS_4"/>
    <property type="match status" value="1"/>
</dbReference>
<dbReference type="SUPFAM" id="SSF55073">
    <property type="entry name" value="Nucleotide cyclase"/>
    <property type="match status" value="1"/>
</dbReference>
<evidence type="ECO:0000259" key="4">
    <source>
        <dbReference type="PROSITE" id="PS50887"/>
    </source>
</evidence>
<dbReference type="InterPro" id="IPR000160">
    <property type="entry name" value="GGDEF_dom"/>
</dbReference>
<dbReference type="PANTHER" id="PTHR45138">
    <property type="entry name" value="REGULATORY COMPONENTS OF SENSORY TRANSDUCTION SYSTEM"/>
    <property type="match status" value="1"/>
</dbReference>
<dbReference type="FunFam" id="3.30.70.270:FF:000001">
    <property type="entry name" value="Diguanylate cyclase domain protein"/>
    <property type="match status" value="1"/>
</dbReference>
<proteinExistence type="predicted"/>
<dbReference type="SUPFAM" id="SSF55785">
    <property type="entry name" value="PYP-like sensor domain (PAS domain)"/>
    <property type="match status" value="1"/>
</dbReference>
<evidence type="ECO:0000256" key="1">
    <source>
        <dbReference type="ARBA" id="ARBA00012528"/>
    </source>
</evidence>
<dbReference type="EC" id="2.7.7.65" evidence="1"/>
<dbReference type="GO" id="GO:0052621">
    <property type="term" value="F:diguanylate cyclase activity"/>
    <property type="evidence" value="ECO:0007669"/>
    <property type="project" value="UniProtKB-EC"/>
</dbReference>
<comment type="caution">
    <text evidence="5">The sequence shown here is derived from an EMBL/GenBank/DDBJ whole genome shotgun (WGS) entry which is preliminary data.</text>
</comment>
<dbReference type="InterPro" id="IPR043128">
    <property type="entry name" value="Rev_trsase/Diguanyl_cyclase"/>
</dbReference>
<dbReference type="InterPro" id="IPR013656">
    <property type="entry name" value="PAS_4"/>
</dbReference>
<dbReference type="InterPro" id="IPR050469">
    <property type="entry name" value="Diguanylate_Cyclase"/>
</dbReference>
<dbReference type="CDD" id="cd01949">
    <property type="entry name" value="GGDEF"/>
    <property type="match status" value="1"/>
</dbReference>
<evidence type="ECO:0000313" key="5">
    <source>
        <dbReference type="EMBL" id="GGK23492.1"/>
    </source>
</evidence>
<dbReference type="Gene3D" id="3.30.450.20">
    <property type="entry name" value="PAS domain"/>
    <property type="match status" value="1"/>
</dbReference>
<keyword evidence="3" id="KW-0175">Coiled coil</keyword>
<organism evidence="5 6">
    <name type="scientific">Salinarimonas ramus</name>
    <dbReference type="NCBI Taxonomy" id="690164"/>
    <lineage>
        <taxon>Bacteria</taxon>
        <taxon>Pseudomonadati</taxon>
        <taxon>Pseudomonadota</taxon>
        <taxon>Alphaproteobacteria</taxon>
        <taxon>Hyphomicrobiales</taxon>
        <taxon>Salinarimonadaceae</taxon>
        <taxon>Salinarimonas</taxon>
    </lineage>
</organism>
<feature type="domain" description="GGDEF" evidence="4">
    <location>
        <begin position="332"/>
        <end position="465"/>
    </location>
</feature>
<dbReference type="EMBL" id="BMMF01000002">
    <property type="protein sequence ID" value="GGK23492.1"/>
    <property type="molecule type" value="Genomic_DNA"/>
</dbReference>
<dbReference type="PROSITE" id="PS50887">
    <property type="entry name" value="GGDEF"/>
    <property type="match status" value="1"/>
</dbReference>
<keyword evidence="6" id="KW-1185">Reference proteome</keyword>
<gene>
    <name evidence="5" type="ORF">GCM10011322_07770</name>
</gene>
<evidence type="ECO:0000256" key="2">
    <source>
        <dbReference type="ARBA" id="ARBA00034247"/>
    </source>
</evidence>
<dbReference type="Proteomes" id="UP000600449">
    <property type="component" value="Unassembled WGS sequence"/>
</dbReference>
<dbReference type="AlphaFoldDB" id="A0A917Q5F1"/>
<dbReference type="PANTHER" id="PTHR45138:SF9">
    <property type="entry name" value="DIGUANYLATE CYCLASE DGCM-RELATED"/>
    <property type="match status" value="1"/>
</dbReference>
<dbReference type="NCBIfam" id="TIGR00254">
    <property type="entry name" value="GGDEF"/>
    <property type="match status" value="1"/>
</dbReference>
<sequence>MNSTVHTSDIRDHAAAPEAGEILDVHAALAEADGRAPVEALFERLDETIAASVELLEPWGEDDWFYLRYGPAVTATYGIDMAGRLVSEMSEPAARAYLELLNRVRRERTPLLAVLESVAVRRVRTWEKLILPCKAPCGSDRIATFVTARRSREDLLTAVLEASQDGIMSVRAVRDPQGRVVDAVIVTANQQASEYSGHPVWRLVHGSFKALFPGLVARRVWDRCVRVVEERVTERFEINISHRRLDTWLRVTIVPLEDGFVISFCDVTDLKYALIEAECSREELAAEIEQRLALEEELRRLSHTDELTQTLNRRGFDAAMRREIALAGRYQRPFSLIAVDIDHFKRINDVHGHAAGDRVLTAVAELLRAAVRADADVIGRIGGEEFVLLLPSTRKEGAMALAERIRERLASEIFEVAGERIGVSASFGVAEAEIGAEEDDVMRAADAALYAAKRSGRNRVCLARPPAEVVRPRAVAS</sequence>
<dbReference type="Pfam" id="PF00990">
    <property type="entry name" value="GGDEF"/>
    <property type="match status" value="1"/>
</dbReference>
<name>A0A917Q5F1_9HYPH</name>
<dbReference type="Gene3D" id="3.30.70.270">
    <property type="match status" value="1"/>
</dbReference>
<dbReference type="RefSeq" id="WP_188909777.1">
    <property type="nucleotide sequence ID" value="NZ_BMMF01000002.1"/>
</dbReference>
<comment type="catalytic activity">
    <reaction evidence="2">
        <text>2 GTP = 3',3'-c-di-GMP + 2 diphosphate</text>
        <dbReference type="Rhea" id="RHEA:24898"/>
        <dbReference type="ChEBI" id="CHEBI:33019"/>
        <dbReference type="ChEBI" id="CHEBI:37565"/>
        <dbReference type="ChEBI" id="CHEBI:58805"/>
        <dbReference type="EC" id="2.7.7.65"/>
    </reaction>
</comment>
<protein>
    <recommendedName>
        <fullName evidence="1">diguanylate cyclase</fullName>
        <ecNumber evidence="1">2.7.7.65</ecNumber>
    </recommendedName>
</protein>
<evidence type="ECO:0000313" key="6">
    <source>
        <dbReference type="Proteomes" id="UP000600449"/>
    </source>
</evidence>
<feature type="coiled-coil region" evidence="3">
    <location>
        <begin position="277"/>
        <end position="304"/>
    </location>
</feature>
<dbReference type="InterPro" id="IPR029787">
    <property type="entry name" value="Nucleotide_cyclase"/>
</dbReference>
<accession>A0A917Q5F1</accession>